<reference evidence="2 3" key="1">
    <citation type="submission" date="2020-08" db="EMBL/GenBank/DDBJ databases">
        <title>Genome public.</title>
        <authorList>
            <person name="Liu C."/>
            <person name="Sun Q."/>
        </authorList>
    </citation>
    <scope>NUCLEOTIDE SEQUENCE [LARGE SCALE GENOMIC DNA]</scope>
    <source>
        <strain evidence="2 3">BX1</strain>
    </source>
</reference>
<name>A0ABR7NII6_9FIRM</name>
<comment type="caution">
    <text evidence="2">The sequence shown here is derived from an EMBL/GenBank/DDBJ whole genome shotgun (WGS) entry which is preliminary data.</text>
</comment>
<keyword evidence="3" id="KW-1185">Reference proteome</keyword>
<evidence type="ECO:0000313" key="3">
    <source>
        <dbReference type="Proteomes" id="UP000658131"/>
    </source>
</evidence>
<organism evidence="2 3">
    <name type="scientific">Yanshouia hominis</name>
    <dbReference type="NCBI Taxonomy" id="2763673"/>
    <lineage>
        <taxon>Bacteria</taxon>
        <taxon>Bacillati</taxon>
        <taxon>Bacillota</taxon>
        <taxon>Clostridia</taxon>
        <taxon>Eubacteriales</taxon>
        <taxon>Oscillospiraceae</taxon>
        <taxon>Yanshouia</taxon>
    </lineage>
</organism>
<dbReference type="Proteomes" id="UP000658131">
    <property type="component" value="Unassembled WGS sequence"/>
</dbReference>
<dbReference type="RefSeq" id="WP_262399766.1">
    <property type="nucleotide sequence ID" value="NZ_JACRTB010000009.1"/>
</dbReference>
<protein>
    <submittedName>
        <fullName evidence="2">Uncharacterized protein</fullName>
    </submittedName>
</protein>
<feature type="transmembrane region" description="Helical" evidence="1">
    <location>
        <begin position="157"/>
        <end position="175"/>
    </location>
</feature>
<feature type="transmembrane region" description="Helical" evidence="1">
    <location>
        <begin position="64"/>
        <end position="80"/>
    </location>
</feature>
<dbReference type="InterPro" id="IPR051533">
    <property type="entry name" value="WaaL-like"/>
</dbReference>
<keyword evidence="1" id="KW-0812">Transmembrane</keyword>
<dbReference type="EMBL" id="JACRTB010000009">
    <property type="protein sequence ID" value="MBC8576229.1"/>
    <property type="molecule type" value="Genomic_DNA"/>
</dbReference>
<feature type="transmembrane region" description="Helical" evidence="1">
    <location>
        <begin position="231"/>
        <end position="251"/>
    </location>
</feature>
<feature type="transmembrane region" description="Helical" evidence="1">
    <location>
        <begin position="16"/>
        <end position="43"/>
    </location>
</feature>
<evidence type="ECO:0000313" key="2">
    <source>
        <dbReference type="EMBL" id="MBC8576229.1"/>
    </source>
</evidence>
<keyword evidence="1" id="KW-0472">Membrane</keyword>
<accession>A0ABR7NII6</accession>
<proteinExistence type="predicted"/>
<feature type="transmembrane region" description="Helical" evidence="1">
    <location>
        <begin position="92"/>
        <end position="110"/>
    </location>
</feature>
<sequence>MNGAGWKTGLLGSVFFLFWGLAAGGTAPADLGLICFAGAACGWQIASMRNFRSWSARLWKMRDGLLPLLFYLILDVAGFLRSGEFGMLWEKYRVTVLLLALMGAMLLSGRRETAFDAVFSGAGLASLAVVLVTLFRYFGGSSAPLEYLLRFSLRRDYNMYATALFIGWICCFFLLCGKERPGWALAGTALILPVLLLSGSRRVMLAVPVAAAAAAWRLISSGKGRLRRRTAAVLGCGMTVLAASLLLQSALMGLSSSPKAINRVSGGGSGSGQTAAAERYETIGHGSMLTKRRVIWGIALEELSDYSPAEWFFGRGGGENIRLYDRTGEALDGVYPDRELRRGALSAHSALLADLLDGGILKAAALIWLLGACGWGCLKLLLREPERGLAVGLILGFTILSNLVSNRYGLLYDRAFLLFYPLLLLKPERGNPDESPNCNADHPASA</sequence>
<keyword evidence="1" id="KW-1133">Transmembrane helix</keyword>
<gene>
    <name evidence="2" type="ORF">H8717_07405</name>
</gene>
<evidence type="ECO:0000256" key="1">
    <source>
        <dbReference type="SAM" id="Phobius"/>
    </source>
</evidence>
<dbReference type="PANTHER" id="PTHR37422">
    <property type="entry name" value="TEICHURONIC ACID BIOSYNTHESIS PROTEIN TUAE"/>
    <property type="match status" value="1"/>
</dbReference>
<feature type="transmembrane region" description="Helical" evidence="1">
    <location>
        <begin position="203"/>
        <end position="219"/>
    </location>
</feature>
<feature type="transmembrane region" description="Helical" evidence="1">
    <location>
        <begin position="117"/>
        <end position="137"/>
    </location>
</feature>
<feature type="transmembrane region" description="Helical" evidence="1">
    <location>
        <begin position="182"/>
        <end position="197"/>
    </location>
</feature>
<feature type="transmembrane region" description="Helical" evidence="1">
    <location>
        <begin position="389"/>
        <end position="410"/>
    </location>
</feature>
<feature type="transmembrane region" description="Helical" evidence="1">
    <location>
        <begin position="360"/>
        <end position="382"/>
    </location>
</feature>
<dbReference type="PANTHER" id="PTHR37422:SF21">
    <property type="entry name" value="EXOQ-LIKE PROTEIN"/>
    <property type="match status" value="1"/>
</dbReference>